<proteinExistence type="predicted"/>
<accession>A0A6C0AG71</accession>
<protein>
    <submittedName>
        <fullName evidence="1">Uncharacterized protein</fullName>
    </submittedName>
</protein>
<name>A0A6C0AG71_9ZZZZ</name>
<dbReference type="EMBL" id="MN740604">
    <property type="protein sequence ID" value="QHS78797.1"/>
    <property type="molecule type" value="Genomic_DNA"/>
</dbReference>
<sequence>MKRNKIEKQEEVKKIITKLTELKLTIIYDPIKQLFNILKDYVKNDKDIKINIPFPEIHKTIEGYLPINKNREVMVKLTNSK</sequence>
<evidence type="ECO:0000313" key="1">
    <source>
        <dbReference type="EMBL" id="QHS78797.1"/>
    </source>
</evidence>
<reference evidence="1" key="1">
    <citation type="journal article" date="2020" name="Nature">
        <title>Giant virus diversity and host interactions through global metagenomics.</title>
        <authorList>
            <person name="Schulz F."/>
            <person name="Roux S."/>
            <person name="Paez-Espino D."/>
            <person name="Jungbluth S."/>
            <person name="Walsh D.A."/>
            <person name="Denef V.J."/>
            <person name="McMahon K.D."/>
            <person name="Konstantinidis K.T."/>
            <person name="Eloe-Fadrosh E.A."/>
            <person name="Kyrpides N.C."/>
            <person name="Woyke T."/>
        </authorList>
    </citation>
    <scope>NUCLEOTIDE SEQUENCE</scope>
    <source>
        <strain evidence="1">GVMAG-S-1024976-23</strain>
    </source>
</reference>
<dbReference type="AlphaFoldDB" id="A0A6C0AG71"/>
<organism evidence="1">
    <name type="scientific">viral metagenome</name>
    <dbReference type="NCBI Taxonomy" id="1070528"/>
    <lineage>
        <taxon>unclassified sequences</taxon>
        <taxon>metagenomes</taxon>
        <taxon>organismal metagenomes</taxon>
    </lineage>
</organism>